<protein>
    <submittedName>
        <fullName evidence="1">Uncharacterized protein</fullName>
    </submittedName>
</protein>
<gene>
    <name evidence="1" type="ORF">TPAB3V08_LOCUS2832</name>
</gene>
<reference evidence="1" key="1">
    <citation type="submission" date="2021-03" db="EMBL/GenBank/DDBJ databases">
        <authorList>
            <person name="Tran Van P."/>
        </authorList>
    </citation>
    <scope>NUCLEOTIDE SEQUENCE</scope>
</reference>
<proteinExistence type="predicted"/>
<comment type="caution">
    <text evidence="1">The sequence shown here is derived from an EMBL/GenBank/DDBJ whole genome shotgun (WGS) entry which is preliminary data.</text>
</comment>
<dbReference type="EMBL" id="CAJPIN010002962">
    <property type="protein sequence ID" value="CAG2055834.1"/>
    <property type="molecule type" value="Genomic_DNA"/>
</dbReference>
<evidence type="ECO:0000313" key="1">
    <source>
        <dbReference type="EMBL" id="CAG2055834.1"/>
    </source>
</evidence>
<sequence>MSRCLVSPHLSRAGCGQSANYPVAPNNCAVSIERGWEVSLQNWTAMKSGQKKCTRICVEIKSWKPFWKKHPQYTRPGSSPDLLVIGSQVYCETNVHAATEAVPTSQLFSCGSVKVSRGRNAQAIHGSMLSRANLGRSALVD</sequence>
<keyword evidence="2" id="KW-1185">Reference proteome</keyword>
<organism evidence="1 2">
    <name type="scientific">Timema podura</name>
    <name type="common">Walking stick</name>
    <dbReference type="NCBI Taxonomy" id="61482"/>
    <lineage>
        <taxon>Eukaryota</taxon>
        <taxon>Metazoa</taxon>
        <taxon>Ecdysozoa</taxon>
        <taxon>Arthropoda</taxon>
        <taxon>Hexapoda</taxon>
        <taxon>Insecta</taxon>
        <taxon>Pterygota</taxon>
        <taxon>Neoptera</taxon>
        <taxon>Polyneoptera</taxon>
        <taxon>Phasmatodea</taxon>
        <taxon>Timematodea</taxon>
        <taxon>Timematoidea</taxon>
        <taxon>Timematidae</taxon>
        <taxon>Timema</taxon>
    </lineage>
</organism>
<evidence type="ECO:0000313" key="2">
    <source>
        <dbReference type="Proteomes" id="UP001153148"/>
    </source>
</evidence>
<accession>A0ABN7NN37</accession>
<dbReference type="Proteomes" id="UP001153148">
    <property type="component" value="Unassembled WGS sequence"/>
</dbReference>
<name>A0ABN7NN37_TIMPD</name>